<dbReference type="GO" id="GO:0051301">
    <property type="term" value="P:cell division"/>
    <property type="evidence" value="ECO:0007669"/>
    <property type="project" value="UniProtKB-KW"/>
</dbReference>
<dbReference type="GO" id="GO:0000940">
    <property type="term" value="C:outer kinetochore"/>
    <property type="evidence" value="ECO:0007669"/>
    <property type="project" value="InterPro"/>
</dbReference>
<gene>
    <name evidence="14" type="ORF">PHJA_002503500</name>
</gene>
<keyword evidence="4" id="KW-0158">Chromosome</keyword>
<evidence type="ECO:0000313" key="14">
    <source>
        <dbReference type="EMBL" id="GFQ03597.1"/>
    </source>
</evidence>
<dbReference type="InterPro" id="IPR033341">
    <property type="entry name" value="SKA3"/>
</dbReference>
<evidence type="ECO:0000256" key="10">
    <source>
        <dbReference type="ARBA" id="ARBA00023212"/>
    </source>
</evidence>
<evidence type="ECO:0000313" key="15">
    <source>
        <dbReference type="Proteomes" id="UP000653305"/>
    </source>
</evidence>
<keyword evidence="11" id="KW-0131">Cell cycle</keyword>
<comment type="caution">
    <text evidence="14">The sequence shown here is derived from an EMBL/GenBank/DDBJ whole genome shotgun (WGS) entry which is preliminary data.</text>
</comment>
<organism evidence="14 15">
    <name type="scientific">Phtheirospermum japonicum</name>
    <dbReference type="NCBI Taxonomy" id="374723"/>
    <lineage>
        <taxon>Eukaryota</taxon>
        <taxon>Viridiplantae</taxon>
        <taxon>Streptophyta</taxon>
        <taxon>Embryophyta</taxon>
        <taxon>Tracheophyta</taxon>
        <taxon>Spermatophyta</taxon>
        <taxon>Magnoliopsida</taxon>
        <taxon>eudicotyledons</taxon>
        <taxon>Gunneridae</taxon>
        <taxon>Pentapetalae</taxon>
        <taxon>asterids</taxon>
        <taxon>lamiids</taxon>
        <taxon>Lamiales</taxon>
        <taxon>Orobanchaceae</taxon>
        <taxon>Orobanchaceae incertae sedis</taxon>
        <taxon>Phtheirospermum</taxon>
    </lineage>
</organism>
<keyword evidence="7" id="KW-0493">Microtubule</keyword>
<proteinExistence type="inferred from homology"/>
<name>A0A830CWK2_9LAMI</name>
<keyword evidence="10" id="KW-0206">Cytoskeleton</keyword>
<evidence type="ECO:0000256" key="9">
    <source>
        <dbReference type="ARBA" id="ARBA00022838"/>
    </source>
</evidence>
<comment type="subcellular location">
    <subcellularLocation>
        <location evidence="2">Chromosome</location>
        <location evidence="2">Centromere</location>
        <location evidence="2">Kinetochore</location>
    </subcellularLocation>
    <subcellularLocation>
        <location evidence="1">Cytoplasm</location>
        <location evidence="1">Cytoskeleton</location>
        <location evidence="1">Spindle</location>
    </subcellularLocation>
</comment>
<sequence length="316" mass="35609">MVARGLLRLVSFVSQRLLDSQSESDSDGKSIATLLPFPVPRVGKANNGGADRKILQNGDEILQPPPNKLRRPERVRRPPPHPPRFCINNLRAKRESKSIRRRRRLEHAGIHDHLRSSSNYIPPLDFDEENVVDDYELDDFSPGSSNRSKSNDIAEEDPLFDDSLSLKNFGISDVSLATLASQCGESDTNFEMDEPAFKIGVAMGGLDQYKDSRHLLNVSRDDYESLPKLMKGLVSWEDLLVAVEKINSYIATKKIRPGTFRQDEIELLELESYRPTTAGQPNIIMLLEFSRRLPSFPAFHSSFTIPCVAARSSYLL</sequence>
<evidence type="ECO:0000256" key="6">
    <source>
        <dbReference type="ARBA" id="ARBA00022618"/>
    </source>
</evidence>
<dbReference type="GO" id="GO:0000278">
    <property type="term" value="P:mitotic cell cycle"/>
    <property type="evidence" value="ECO:0007669"/>
    <property type="project" value="TreeGrafter"/>
</dbReference>
<dbReference type="GO" id="GO:0007059">
    <property type="term" value="P:chromosome segregation"/>
    <property type="evidence" value="ECO:0007669"/>
    <property type="project" value="InterPro"/>
</dbReference>
<dbReference type="PANTHER" id="PTHR48118:SF1">
    <property type="entry name" value="SPINDLE AND KINETOCHORE-ASSOCIATED PROTEIN 3"/>
    <property type="match status" value="1"/>
</dbReference>
<evidence type="ECO:0000256" key="5">
    <source>
        <dbReference type="ARBA" id="ARBA00022490"/>
    </source>
</evidence>
<evidence type="ECO:0000256" key="4">
    <source>
        <dbReference type="ARBA" id="ARBA00022454"/>
    </source>
</evidence>
<evidence type="ECO:0000256" key="2">
    <source>
        <dbReference type="ARBA" id="ARBA00004629"/>
    </source>
</evidence>
<evidence type="ECO:0000256" key="3">
    <source>
        <dbReference type="ARBA" id="ARBA00007716"/>
    </source>
</evidence>
<protein>
    <submittedName>
        <fullName evidence="14">Uncharacterized protein</fullName>
    </submittedName>
</protein>
<keyword evidence="8" id="KW-0498">Mitosis</keyword>
<evidence type="ECO:0000256" key="12">
    <source>
        <dbReference type="ARBA" id="ARBA00023328"/>
    </source>
</evidence>
<keyword evidence="9" id="KW-0995">Kinetochore</keyword>
<dbReference type="OrthoDB" id="552789at2759"/>
<dbReference type="Proteomes" id="UP000653305">
    <property type="component" value="Unassembled WGS sequence"/>
</dbReference>
<dbReference type="PANTHER" id="PTHR48118">
    <property type="entry name" value="SPINDLE AND KINETOCHORE-ASSOCIATED PROTEIN 3"/>
    <property type="match status" value="1"/>
</dbReference>
<evidence type="ECO:0000256" key="11">
    <source>
        <dbReference type="ARBA" id="ARBA00023306"/>
    </source>
</evidence>
<keyword evidence="12" id="KW-0137">Centromere</keyword>
<evidence type="ECO:0000256" key="13">
    <source>
        <dbReference type="SAM" id="MobiDB-lite"/>
    </source>
</evidence>
<keyword evidence="5" id="KW-0963">Cytoplasm</keyword>
<feature type="region of interest" description="Disordered" evidence="13">
    <location>
        <begin position="41"/>
        <end position="87"/>
    </location>
</feature>
<reference evidence="14" key="1">
    <citation type="submission" date="2020-07" db="EMBL/GenBank/DDBJ databases">
        <title>Ethylene signaling mediates host invasion by parasitic plants.</title>
        <authorList>
            <person name="Yoshida S."/>
        </authorList>
    </citation>
    <scope>NUCLEOTIDE SEQUENCE</scope>
    <source>
        <strain evidence="14">Okayama</strain>
    </source>
</reference>
<keyword evidence="6" id="KW-0132">Cell division</keyword>
<evidence type="ECO:0000256" key="8">
    <source>
        <dbReference type="ARBA" id="ARBA00022776"/>
    </source>
</evidence>
<comment type="similarity">
    <text evidence="3">Belongs to the SKA3 family.</text>
</comment>
<dbReference type="GO" id="GO:0005876">
    <property type="term" value="C:spindle microtubule"/>
    <property type="evidence" value="ECO:0007669"/>
    <property type="project" value="TreeGrafter"/>
</dbReference>
<dbReference type="EMBL" id="BMAC01000850">
    <property type="protein sequence ID" value="GFQ03597.1"/>
    <property type="molecule type" value="Genomic_DNA"/>
</dbReference>
<evidence type="ECO:0000256" key="7">
    <source>
        <dbReference type="ARBA" id="ARBA00022701"/>
    </source>
</evidence>
<evidence type="ECO:0000256" key="1">
    <source>
        <dbReference type="ARBA" id="ARBA00004186"/>
    </source>
</evidence>
<keyword evidence="15" id="KW-1185">Reference proteome</keyword>
<dbReference type="AlphaFoldDB" id="A0A830CWK2"/>
<accession>A0A830CWK2</accession>